<keyword evidence="23" id="KW-1185">Reference proteome</keyword>
<dbReference type="InterPro" id="IPR019546">
    <property type="entry name" value="TAT_signal_bac_arc"/>
</dbReference>
<keyword evidence="15" id="KW-0411">Iron-sulfur</keyword>
<evidence type="ECO:0000256" key="5">
    <source>
        <dbReference type="ARBA" id="ARBA00019816"/>
    </source>
</evidence>
<keyword evidence="9" id="KW-0001">2Fe-2S</keyword>
<dbReference type="Gene3D" id="2.102.10.10">
    <property type="entry name" value="Rieske [2Fe-2S] iron-sulphur domain"/>
    <property type="match status" value="1"/>
</dbReference>
<dbReference type="EC" id="7.1.1.8" evidence="4 19"/>
<keyword evidence="8 19" id="KW-0812">Transmembrane</keyword>
<dbReference type="InterPro" id="IPR017941">
    <property type="entry name" value="Rieske_2Fe-2S"/>
</dbReference>
<evidence type="ECO:0000313" key="23">
    <source>
        <dbReference type="Proteomes" id="UP000601789"/>
    </source>
</evidence>
<evidence type="ECO:0000256" key="14">
    <source>
        <dbReference type="ARBA" id="ARBA00023004"/>
    </source>
</evidence>
<comment type="subunit">
    <text evidence="3 20">The main subunits of complex b-c1 are: cytochrome b, cytochrome c1 and the Rieske protein.</text>
</comment>
<keyword evidence="6 19" id="KW-0813">Transport</keyword>
<dbReference type="Proteomes" id="UP000601789">
    <property type="component" value="Unassembled WGS sequence"/>
</dbReference>
<comment type="function">
    <text evidence="1">Component of the ubiquinol-cytochrome c reductase complex (complex III or cytochrome b-c1 complex), which is a respiratory chain that generates an electrochemical potential coupled to ATP synthesis.</text>
</comment>
<keyword evidence="14" id="KW-0408">Iron</keyword>
<dbReference type="Pfam" id="PF00355">
    <property type="entry name" value="Rieske"/>
    <property type="match status" value="1"/>
</dbReference>
<accession>A0ABS0SAV6</accession>
<dbReference type="NCBIfam" id="TIGR01416">
    <property type="entry name" value="Rieske_proteo"/>
    <property type="match status" value="1"/>
</dbReference>
<dbReference type="PRINTS" id="PR00162">
    <property type="entry name" value="RIESKE"/>
</dbReference>
<comment type="caution">
    <text evidence="22">The sequence shown here is derived from an EMBL/GenBank/DDBJ whole genome shotgun (WGS) entry which is preliminary data.</text>
</comment>
<dbReference type="SUPFAM" id="SSF50022">
    <property type="entry name" value="ISP domain"/>
    <property type="match status" value="1"/>
</dbReference>
<evidence type="ECO:0000256" key="17">
    <source>
        <dbReference type="ARBA" id="ARBA00023157"/>
    </source>
</evidence>
<keyword evidence="10" id="KW-0479">Metal-binding</keyword>
<evidence type="ECO:0000256" key="9">
    <source>
        <dbReference type="ARBA" id="ARBA00022714"/>
    </source>
</evidence>
<evidence type="ECO:0000256" key="3">
    <source>
        <dbReference type="ARBA" id="ARBA00011649"/>
    </source>
</evidence>
<evidence type="ECO:0000259" key="21">
    <source>
        <dbReference type="PROSITE" id="PS51296"/>
    </source>
</evidence>
<evidence type="ECO:0000256" key="4">
    <source>
        <dbReference type="ARBA" id="ARBA00012951"/>
    </source>
</evidence>
<dbReference type="PANTHER" id="PTHR10134">
    <property type="entry name" value="CYTOCHROME B-C1 COMPLEX SUBUNIT RIESKE, MITOCHONDRIAL"/>
    <property type="match status" value="1"/>
</dbReference>
<dbReference type="PROSITE" id="PS51296">
    <property type="entry name" value="RIESKE"/>
    <property type="match status" value="1"/>
</dbReference>
<evidence type="ECO:0000256" key="11">
    <source>
        <dbReference type="ARBA" id="ARBA00022967"/>
    </source>
</evidence>
<evidence type="ECO:0000256" key="20">
    <source>
        <dbReference type="RuleBase" id="RU004497"/>
    </source>
</evidence>
<evidence type="ECO:0000256" key="10">
    <source>
        <dbReference type="ARBA" id="ARBA00022723"/>
    </source>
</evidence>
<name>A0ABS0SAV6_9HYPH</name>
<evidence type="ECO:0000256" key="15">
    <source>
        <dbReference type="ARBA" id="ARBA00023014"/>
    </source>
</evidence>
<evidence type="ECO:0000256" key="7">
    <source>
        <dbReference type="ARBA" id="ARBA00022475"/>
    </source>
</evidence>
<dbReference type="Pfam" id="PF10399">
    <property type="entry name" value="UCR_Fe-S_N"/>
    <property type="match status" value="1"/>
</dbReference>
<evidence type="ECO:0000256" key="6">
    <source>
        <dbReference type="ARBA" id="ARBA00022448"/>
    </source>
</evidence>
<evidence type="ECO:0000256" key="1">
    <source>
        <dbReference type="ARBA" id="ARBA00002444"/>
    </source>
</evidence>
<keyword evidence="13 19" id="KW-1133">Transmembrane helix</keyword>
<feature type="domain" description="Rieske" evidence="21">
    <location>
        <begin position="116"/>
        <end position="207"/>
    </location>
</feature>
<feature type="transmembrane region" description="Helical" evidence="19">
    <location>
        <begin position="36"/>
        <end position="57"/>
    </location>
</feature>
<dbReference type="NCBIfam" id="TIGR01409">
    <property type="entry name" value="TAT_signal_seq"/>
    <property type="match status" value="1"/>
</dbReference>
<keyword evidence="17" id="KW-1015">Disulfide bond</keyword>
<reference evidence="22 23" key="1">
    <citation type="submission" date="2020-10" db="EMBL/GenBank/DDBJ databases">
        <title>Aquamicrobium zhengzhouensis sp. nov., a exopolysaccharide producing bacterium isolated from farmland soil.</title>
        <authorList>
            <person name="Wang X."/>
        </authorList>
    </citation>
    <scope>NUCLEOTIDE SEQUENCE [LARGE SCALE GENOMIC DNA]</scope>
    <source>
        <strain evidence="23">cd-1</strain>
    </source>
</reference>
<dbReference type="InterPro" id="IPR019470">
    <property type="entry name" value="Ubiq_cytC_Rdtase_Fe-S_su_TAT"/>
</dbReference>
<dbReference type="InterPro" id="IPR006317">
    <property type="entry name" value="Ubiquinol_cyt_c_Rdtase_Fe-S-su"/>
</dbReference>
<comment type="subcellular location">
    <subcellularLocation>
        <location evidence="2">Cell membrane</location>
        <topology evidence="2">Single-pass membrane protein</topology>
    </subcellularLocation>
</comment>
<evidence type="ECO:0000256" key="2">
    <source>
        <dbReference type="ARBA" id="ARBA00004162"/>
    </source>
</evidence>
<dbReference type="CDD" id="cd03470">
    <property type="entry name" value="Rieske_cytochrome_bc1"/>
    <property type="match status" value="1"/>
</dbReference>
<dbReference type="InterPro" id="IPR036922">
    <property type="entry name" value="Rieske_2Fe-2S_sf"/>
</dbReference>
<proteinExistence type="predicted"/>
<comment type="miscellaneous">
    <text evidence="19">The Rieske protein is a high potential 2Fe-2S protein.</text>
</comment>
<protein>
    <recommendedName>
        <fullName evidence="5 19">Ubiquinol-cytochrome c reductase iron-sulfur subunit</fullName>
        <ecNumber evidence="4 19">7.1.1.8</ecNumber>
    </recommendedName>
</protein>
<comment type="catalytic activity">
    <reaction evidence="18 19">
        <text>a quinol + 2 Fe(III)-[cytochrome c](out) = a quinone + 2 Fe(II)-[cytochrome c](out) + 2 H(+)(out)</text>
        <dbReference type="Rhea" id="RHEA:11484"/>
        <dbReference type="Rhea" id="RHEA-COMP:10350"/>
        <dbReference type="Rhea" id="RHEA-COMP:14399"/>
        <dbReference type="ChEBI" id="CHEBI:15378"/>
        <dbReference type="ChEBI" id="CHEBI:24646"/>
        <dbReference type="ChEBI" id="CHEBI:29033"/>
        <dbReference type="ChEBI" id="CHEBI:29034"/>
        <dbReference type="ChEBI" id="CHEBI:132124"/>
        <dbReference type="EC" id="7.1.1.8"/>
    </reaction>
</comment>
<evidence type="ECO:0000256" key="12">
    <source>
        <dbReference type="ARBA" id="ARBA00022982"/>
    </source>
</evidence>
<gene>
    <name evidence="22" type="primary">petA</name>
    <name evidence="22" type="ORF">IOD40_04530</name>
</gene>
<dbReference type="InterPro" id="IPR005805">
    <property type="entry name" value="Rieske_Fe-S_prot_C"/>
</dbReference>
<dbReference type="Gene3D" id="1.20.5.510">
    <property type="entry name" value="Single helix bin"/>
    <property type="match status" value="1"/>
</dbReference>
<evidence type="ECO:0000256" key="19">
    <source>
        <dbReference type="RuleBase" id="RU004494"/>
    </source>
</evidence>
<organism evidence="22 23">
    <name type="scientific">Aquamicrobium zhengzhouense</name>
    <dbReference type="NCBI Taxonomy" id="2781738"/>
    <lineage>
        <taxon>Bacteria</taxon>
        <taxon>Pseudomonadati</taxon>
        <taxon>Pseudomonadota</taxon>
        <taxon>Alphaproteobacteria</taxon>
        <taxon>Hyphomicrobiales</taxon>
        <taxon>Phyllobacteriaceae</taxon>
        <taxon>Aquamicrobium</taxon>
    </lineage>
</organism>
<evidence type="ECO:0000313" key="22">
    <source>
        <dbReference type="EMBL" id="MBI1619929.1"/>
    </source>
</evidence>
<keyword evidence="16 19" id="KW-0472">Membrane</keyword>
<keyword evidence="12 19" id="KW-0249">Electron transport</keyword>
<evidence type="ECO:0000256" key="13">
    <source>
        <dbReference type="ARBA" id="ARBA00022989"/>
    </source>
</evidence>
<evidence type="ECO:0000256" key="8">
    <source>
        <dbReference type="ARBA" id="ARBA00022692"/>
    </source>
</evidence>
<keyword evidence="7" id="KW-1003">Cell membrane</keyword>
<evidence type="ECO:0000256" key="16">
    <source>
        <dbReference type="ARBA" id="ARBA00023136"/>
    </source>
</evidence>
<comment type="cofactor">
    <cofactor evidence="19">
        <name>[2Fe-2S] cluster</name>
        <dbReference type="ChEBI" id="CHEBI:190135"/>
    </cofactor>
    <text evidence="19">Binds 1 [2Fe-2S] cluster per subunit.</text>
</comment>
<keyword evidence="11" id="KW-1278">Translocase</keyword>
<dbReference type="EMBL" id="JADGMQ010000002">
    <property type="protein sequence ID" value="MBI1619929.1"/>
    <property type="molecule type" value="Genomic_DNA"/>
</dbReference>
<evidence type="ECO:0000256" key="18">
    <source>
        <dbReference type="ARBA" id="ARBA00029351"/>
    </source>
</evidence>
<sequence>MCVRVTTAGFLRAKIRRKDPVPVSANEATDHNRRDFLYIATGMAGVVAVGGAAWPFIDQMRPDASTLALATIDVDVSAIEPGMSVTAKWRGKPIFIRNRTEQEIEEARQVPLADLKDPVARNDNIDANAEATDLARSAGEGKENWIVMIGSCTHLGCVPLGQAGDFGGWFCPCHGSHYDTAGRIRVGPAPTNLPVPTFQFISDTVIRIG</sequence>
<dbReference type="InterPro" id="IPR014349">
    <property type="entry name" value="Rieske_Fe-S_prot"/>
</dbReference>